<keyword evidence="3" id="KW-1185">Reference proteome</keyword>
<feature type="transmembrane region" description="Helical" evidence="1">
    <location>
        <begin position="293"/>
        <end position="317"/>
    </location>
</feature>
<reference evidence="3" key="1">
    <citation type="journal article" date="2019" name="Int. J. Syst. Evol. Microbiol.">
        <title>The Global Catalogue of Microorganisms (GCM) 10K type strain sequencing project: providing services to taxonomists for standard genome sequencing and annotation.</title>
        <authorList>
            <consortium name="The Broad Institute Genomics Platform"/>
            <consortium name="The Broad Institute Genome Sequencing Center for Infectious Disease"/>
            <person name="Wu L."/>
            <person name="Ma J."/>
        </authorList>
    </citation>
    <scope>NUCLEOTIDE SEQUENCE [LARGE SCALE GENOMIC DNA]</scope>
    <source>
        <strain evidence="3">KCTC 52344</strain>
    </source>
</reference>
<protein>
    <submittedName>
        <fullName evidence="2">Uncharacterized protein</fullName>
    </submittedName>
</protein>
<comment type="caution">
    <text evidence="2">The sequence shown here is derived from an EMBL/GenBank/DDBJ whole genome shotgun (WGS) entry which is preliminary data.</text>
</comment>
<dbReference type="EMBL" id="JBHULC010000004">
    <property type="protein sequence ID" value="MFD2520216.1"/>
    <property type="molecule type" value="Genomic_DNA"/>
</dbReference>
<evidence type="ECO:0000313" key="2">
    <source>
        <dbReference type="EMBL" id="MFD2520216.1"/>
    </source>
</evidence>
<organism evidence="2 3">
    <name type="scientific">Emticicia soli</name>
    <dbReference type="NCBI Taxonomy" id="2027878"/>
    <lineage>
        <taxon>Bacteria</taxon>
        <taxon>Pseudomonadati</taxon>
        <taxon>Bacteroidota</taxon>
        <taxon>Cytophagia</taxon>
        <taxon>Cytophagales</taxon>
        <taxon>Leadbetterellaceae</taxon>
        <taxon>Emticicia</taxon>
    </lineage>
</organism>
<dbReference type="Proteomes" id="UP001597510">
    <property type="component" value="Unassembled WGS sequence"/>
</dbReference>
<keyword evidence="1" id="KW-0812">Transmembrane</keyword>
<sequence length="391" mass="43882">MSINRNAINYLTNTGYSDRNTYPLQANQNSLFELNRSLKNPQHEARVCSVPTTFNKVHTSSISKVEETQASAFSISSITHKIADITKTLVDEANKKIGKMSFAKLEEMEELEKTLAKLKNAIKPIASITYSSKNTILFIELEEAFVSINTFVSEIKITVQFYDFSEIQGVQEKIRKITESFWDRFKMMFDKIVREIGKYASKVATKVSVLEDTILKTLKISGKALTGVKAGWMSAIGVVFSAIEFSDAWKAYEKDSSLENRDKLFTALAALVTDVVLTIAVIILTIIGGTAALLVVAIITVITLVNSMISLGAKLIYDKDINLLADLMLYISNSISNIAKKVFNYISNFYSSIKDTCGKIWDSIKNRYEDFATRNADKILDTRDFFNKYIP</sequence>
<evidence type="ECO:0000256" key="1">
    <source>
        <dbReference type="SAM" id="Phobius"/>
    </source>
</evidence>
<keyword evidence="1" id="KW-1133">Transmembrane helix</keyword>
<evidence type="ECO:0000313" key="3">
    <source>
        <dbReference type="Proteomes" id="UP001597510"/>
    </source>
</evidence>
<gene>
    <name evidence="2" type="ORF">ACFSR2_04925</name>
</gene>
<feature type="transmembrane region" description="Helical" evidence="1">
    <location>
        <begin position="264"/>
        <end position="287"/>
    </location>
</feature>
<accession>A0ABW5J355</accession>
<dbReference type="RefSeq" id="WP_340235629.1">
    <property type="nucleotide sequence ID" value="NZ_JBBEWC010000004.1"/>
</dbReference>
<name>A0ABW5J355_9BACT</name>
<proteinExistence type="predicted"/>
<keyword evidence="1" id="KW-0472">Membrane</keyword>